<dbReference type="InterPro" id="IPR005500">
    <property type="entry name" value="DUF309"/>
</dbReference>
<dbReference type="OrthoDB" id="9799942at2"/>
<dbReference type="SUPFAM" id="SSF140663">
    <property type="entry name" value="TTHA0068-like"/>
    <property type="match status" value="1"/>
</dbReference>
<name>A0A3S9B205_9HYPH</name>
<keyword evidence="2" id="KW-1185">Reference proteome</keyword>
<gene>
    <name evidence="1" type="ORF">D5400_06460</name>
</gene>
<dbReference type="InterPro" id="IPR023203">
    <property type="entry name" value="TTHA0068_sf"/>
</dbReference>
<evidence type="ECO:0000313" key="2">
    <source>
        <dbReference type="Proteomes" id="UP000268192"/>
    </source>
</evidence>
<sequence length="174" mass="19202">MRSKPVSETARAQAAYRAAYEWPLPPEPYLPGLTKRPDSSDDVHRVAALAPDPTDPNAWRENAAYLAGFRLYNAGFGWEAHEVWEPVWMHAPPHGAERYLLQGLIQLANARLKFAMKRDRAGGRLVGIAAGLLELADYAARGEDVMGVDLPTLLGDTRLASDMPGRTPELHYNA</sequence>
<organism evidence="1 2">
    <name type="scientific">Georhizobium profundi</name>
    <dbReference type="NCBI Taxonomy" id="2341112"/>
    <lineage>
        <taxon>Bacteria</taxon>
        <taxon>Pseudomonadati</taxon>
        <taxon>Pseudomonadota</taxon>
        <taxon>Alphaproteobacteria</taxon>
        <taxon>Hyphomicrobiales</taxon>
        <taxon>Rhizobiaceae</taxon>
        <taxon>Georhizobium</taxon>
    </lineage>
</organism>
<proteinExistence type="predicted"/>
<dbReference type="RefSeq" id="WP_126008758.1">
    <property type="nucleotide sequence ID" value="NZ_CP032509.1"/>
</dbReference>
<reference evidence="1 2" key="1">
    <citation type="submission" date="2018-09" db="EMBL/GenBank/DDBJ databases">
        <title>Marinorhizobium profundi gen. nov., sp. nov., isolated from a deep-sea sediment sample from the New Britain Trench and proposal of Marinorhizobiaceae fam. nov. in the order Rhizobiales of the class Alphaproteobacteria.</title>
        <authorList>
            <person name="Cao J."/>
        </authorList>
    </citation>
    <scope>NUCLEOTIDE SEQUENCE [LARGE SCALE GENOMIC DNA]</scope>
    <source>
        <strain evidence="1 2">WS11</strain>
    </source>
</reference>
<dbReference type="KEGG" id="abaw:D5400_06460"/>
<dbReference type="Proteomes" id="UP000268192">
    <property type="component" value="Chromosome"/>
</dbReference>
<dbReference type="Pfam" id="PF03745">
    <property type="entry name" value="DUF309"/>
    <property type="match status" value="1"/>
</dbReference>
<dbReference type="Gene3D" id="1.10.3450.10">
    <property type="entry name" value="TTHA0068-like"/>
    <property type="match status" value="1"/>
</dbReference>
<evidence type="ECO:0000313" key="1">
    <source>
        <dbReference type="EMBL" id="AZN70967.1"/>
    </source>
</evidence>
<protein>
    <submittedName>
        <fullName evidence="1">DUF309 domain-containing protein</fullName>
    </submittedName>
</protein>
<accession>A0A3S9B205</accession>
<dbReference type="AlphaFoldDB" id="A0A3S9B205"/>
<dbReference type="EMBL" id="CP032509">
    <property type="protein sequence ID" value="AZN70967.1"/>
    <property type="molecule type" value="Genomic_DNA"/>
</dbReference>